<dbReference type="PANTHER" id="PTHR34220">
    <property type="entry name" value="SENSOR HISTIDINE KINASE YPDA"/>
    <property type="match status" value="1"/>
</dbReference>
<keyword evidence="3" id="KW-0418">Kinase</keyword>
<dbReference type="EMBL" id="JAASQL010000001">
    <property type="protein sequence ID" value="NIJ44743.1"/>
    <property type="molecule type" value="Genomic_DNA"/>
</dbReference>
<keyword evidence="1" id="KW-0472">Membrane</keyword>
<dbReference type="InterPro" id="IPR036890">
    <property type="entry name" value="HATPase_C_sf"/>
</dbReference>
<evidence type="ECO:0000259" key="2">
    <source>
        <dbReference type="Pfam" id="PF06580"/>
    </source>
</evidence>
<gene>
    <name evidence="3" type="ORF">FHR24_001182</name>
</gene>
<accession>A0ABX0U7B4</accession>
<feature type="transmembrane region" description="Helical" evidence="1">
    <location>
        <begin position="68"/>
        <end position="90"/>
    </location>
</feature>
<sequence>MNTQLKKSHIILIHLLVWILLFSIIGIQFYLKFNTITNEFFIRTAISIGVFYFNYLILIPYLLLKRKIVIYIITLILFYLTIVLVIEPLIPLPNFRDFRPRFLHLSNPNSQFSRLGREFKRPPFLVFLLIALFLALSTSTRLIMEWYKKEKERVLIASQKVTSELSFLRTQLNPHFLFNTLNSIYSLANKKSDDTTTAIVTLSELMRYMIYEVNEELVPLKKETAYIQNYIDLHLLRLKDSSGIRVNIIGDLNYKIEPLLLISFIENAFKYGTDFKGNTDIQIKISVVDSVLHLYVHNTLSIQNKKSENSGIGLNNIKNRLNLLYPKNHELTITQDKNSFKVYLSLKLKTVSTHEMYNYRR</sequence>
<dbReference type="PANTHER" id="PTHR34220:SF7">
    <property type="entry name" value="SENSOR HISTIDINE KINASE YPDA"/>
    <property type="match status" value="1"/>
</dbReference>
<keyword evidence="1" id="KW-0812">Transmembrane</keyword>
<keyword evidence="3" id="KW-0808">Transferase</keyword>
<dbReference type="GO" id="GO:0016301">
    <property type="term" value="F:kinase activity"/>
    <property type="evidence" value="ECO:0007669"/>
    <property type="project" value="UniProtKB-KW"/>
</dbReference>
<dbReference type="Proteomes" id="UP000745859">
    <property type="component" value="Unassembled WGS sequence"/>
</dbReference>
<evidence type="ECO:0000256" key="1">
    <source>
        <dbReference type="SAM" id="Phobius"/>
    </source>
</evidence>
<dbReference type="SUPFAM" id="SSF55874">
    <property type="entry name" value="ATPase domain of HSP90 chaperone/DNA topoisomerase II/histidine kinase"/>
    <property type="match status" value="1"/>
</dbReference>
<organism evidence="3 4">
    <name type="scientific">Wenyingzhuangia heitensis</name>
    <dbReference type="NCBI Taxonomy" id="1487859"/>
    <lineage>
        <taxon>Bacteria</taxon>
        <taxon>Pseudomonadati</taxon>
        <taxon>Bacteroidota</taxon>
        <taxon>Flavobacteriia</taxon>
        <taxon>Flavobacteriales</taxon>
        <taxon>Flavobacteriaceae</taxon>
        <taxon>Wenyingzhuangia</taxon>
    </lineage>
</organism>
<feature type="domain" description="Signal transduction histidine kinase internal region" evidence="2">
    <location>
        <begin position="164"/>
        <end position="240"/>
    </location>
</feature>
<dbReference type="RefSeq" id="WP_167185317.1">
    <property type="nucleotide sequence ID" value="NZ_JAASQL010000001.1"/>
</dbReference>
<dbReference type="InterPro" id="IPR010559">
    <property type="entry name" value="Sig_transdc_His_kin_internal"/>
</dbReference>
<protein>
    <submittedName>
        <fullName evidence="3">Sensor histidine kinase YesM</fullName>
    </submittedName>
</protein>
<name>A0ABX0U7B4_9FLAO</name>
<comment type="caution">
    <text evidence="3">The sequence shown here is derived from an EMBL/GenBank/DDBJ whole genome shotgun (WGS) entry which is preliminary data.</text>
</comment>
<feature type="transmembrane region" description="Helical" evidence="1">
    <location>
        <begin position="124"/>
        <end position="144"/>
    </location>
</feature>
<keyword evidence="4" id="KW-1185">Reference proteome</keyword>
<dbReference type="Gene3D" id="3.30.565.10">
    <property type="entry name" value="Histidine kinase-like ATPase, C-terminal domain"/>
    <property type="match status" value="1"/>
</dbReference>
<evidence type="ECO:0000313" key="3">
    <source>
        <dbReference type="EMBL" id="NIJ44743.1"/>
    </source>
</evidence>
<keyword evidence="1" id="KW-1133">Transmembrane helix</keyword>
<evidence type="ECO:0000313" key="4">
    <source>
        <dbReference type="Proteomes" id="UP000745859"/>
    </source>
</evidence>
<dbReference type="Pfam" id="PF06580">
    <property type="entry name" value="His_kinase"/>
    <property type="match status" value="1"/>
</dbReference>
<feature type="transmembrane region" description="Helical" evidence="1">
    <location>
        <begin position="42"/>
        <end position="63"/>
    </location>
</feature>
<reference evidence="3 4" key="1">
    <citation type="submission" date="2020-03" db="EMBL/GenBank/DDBJ databases">
        <title>Genomic Encyclopedia of Type Strains, Phase IV (KMG-IV): sequencing the most valuable type-strain genomes for metagenomic binning, comparative biology and taxonomic classification.</title>
        <authorList>
            <person name="Goeker M."/>
        </authorList>
    </citation>
    <scope>NUCLEOTIDE SEQUENCE [LARGE SCALE GENOMIC DNA]</scope>
    <source>
        <strain evidence="3 4">DSM 101599</strain>
    </source>
</reference>
<dbReference type="InterPro" id="IPR050640">
    <property type="entry name" value="Bact_2-comp_sensor_kinase"/>
</dbReference>
<feature type="transmembrane region" description="Helical" evidence="1">
    <location>
        <begin position="12"/>
        <end position="30"/>
    </location>
</feature>
<proteinExistence type="predicted"/>